<dbReference type="GO" id="GO:0006355">
    <property type="term" value="P:regulation of DNA-templated transcription"/>
    <property type="evidence" value="ECO:0007669"/>
    <property type="project" value="InterPro"/>
</dbReference>
<evidence type="ECO:0000313" key="4">
    <source>
        <dbReference type="Proteomes" id="UP000034961"/>
    </source>
</evidence>
<accession>A0A0G0UQY7</accession>
<dbReference type="InterPro" id="IPR041657">
    <property type="entry name" value="HTH_17"/>
</dbReference>
<feature type="domain" description="HTH merR-type" evidence="2">
    <location>
        <begin position="11"/>
        <end position="76"/>
    </location>
</feature>
<gene>
    <name evidence="3" type="ORF">UU41_C0045G0010</name>
</gene>
<dbReference type="SUPFAM" id="SSF46955">
    <property type="entry name" value="Putative DNA-binding domain"/>
    <property type="match status" value="1"/>
</dbReference>
<name>A0A0G0UQY7_9BACT</name>
<dbReference type="Proteomes" id="UP000034961">
    <property type="component" value="Unassembled WGS sequence"/>
</dbReference>
<dbReference type="GO" id="GO:0003677">
    <property type="term" value="F:DNA binding"/>
    <property type="evidence" value="ECO:0007669"/>
    <property type="project" value="InterPro"/>
</dbReference>
<keyword evidence="1" id="KW-0812">Transmembrane</keyword>
<dbReference type="InterPro" id="IPR000551">
    <property type="entry name" value="MerR-type_HTH_dom"/>
</dbReference>
<dbReference type="AlphaFoldDB" id="A0A0G0UQY7"/>
<dbReference type="Gene3D" id="1.10.1660.10">
    <property type="match status" value="1"/>
</dbReference>
<dbReference type="PATRIC" id="fig|1618474.3.peg.1072"/>
<keyword evidence="1" id="KW-1133">Transmembrane helix</keyword>
<evidence type="ECO:0000256" key="1">
    <source>
        <dbReference type="SAM" id="Phobius"/>
    </source>
</evidence>
<protein>
    <recommendedName>
        <fullName evidence="2">HTH merR-type domain-containing protein</fullName>
    </recommendedName>
</protein>
<dbReference type="InterPro" id="IPR010093">
    <property type="entry name" value="SinI_DNA-bd"/>
</dbReference>
<dbReference type="Pfam" id="PF12728">
    <property type="entry name" value="HTH_17"/>
    <property type="match status" value="1"/>
</dbReference>
<proteinExistence type="predicted"/>
<dbReference type="CDD" id="cd04762">
    <property type="entry name" value="HTH_MerR-trunc"/>
    <property type="match status" value="1"/>
</dbReference>
<dbReference type="NCBIfam" id="TIGR01764">
    <property type="entry name" value="excise"/>
    <property type="match status" value="1"/>
</dbReference>
<sequence length="549" mass="57959">MPNKSAQNRSYLSISEAAEFLGINPMTLRRWDRSGKLKSYKTKGQHRRYRLKDLEAIAAKRNFQLPYGSIQQVIDEHPVHQFEPKVIHDTEEFELPPDPPHNFPKLKYAALIVVFLLLVVSALSFAGFVGNPASDFYYFLTSYNNNLANQKSEKEALSDTSVTAQIDQSRNVLGERTGDSLLTVNSDTRINGLLEALGGIATYGENADLGEGELTASNVIYSIIAGEGIGVSTGQNPTITNTDLGSDQNIFGNVTVGSTTISASSNTDTLTLKSGGSVSLSTSGKEITISASDSNTTYSAGTDLDLTSTTFSLETTLDSVTTINLSGTGTISAVDVFTAADGGLIDLSSIVHDDSAAQGLKLPQNSSLTAISNGEGFIAWDTDDNKVQVFDGTSWTQVGNIDGSGIGNYIPLWSDTDTLTTSRLYQTGGNLGIGTTTPTQLLDVNSILVVDNANQRVGVGVTSPAYKLHVAGDTLAGNILLNSSNIGLVSDTDLLALSSNLLTVNGALTATGAISGSTLTDGTTTFADSSWTSTSPLLLPGIWQDQPPL</sequence>
<dbReference type="SMART" id="SM00422">
    <property type="entry name" value="HTH_MERR"/>
    <property type="match status" value="1"/>
</dbReference>
<keyword evidence="1" id="KW-0472">Membrane</keyword>
<dbReference type="InterPro" id="IPR009061">
    <property type="entry name" value="DNA-bd_dom_put_sf"/>
</dbReference>
<evidence type="ECO:0000259" key="2">
    <source>
        <dbReference type="PROSITE" id="PS50937"/>
    </source>
</evidence>
<feature type="transmembrane region" description="Helical" evidence="1">
    <location>
        <begin position="108"/>
        <end position="129"/>
    </location>
</feature>
<reference evidence="3 4" key="1">
    <citation type="journal article" date="2015" name="Nature">
        <title>rRNA introns, odd ribosomes, and small enigmatic genomes across a large radiation of phyla.</title>
        <authorList>
            <person name="Brown C.T."/>
            <person name="Hug L.A."/>
            <person name="Thomas B.C."/>
            <person name="Sharon I."/>
            <person name="Castelle C.J."/>
            <person name="Singh A."/>
            <person name="Wilkins M.J."/>
            <person name="Williams K.H."/>
            <person name="Banfield J.F."/>
        </authorList>
    </citation>
    <scope>NUCLEOTIDE SEQUENCE [LARGE SCALE GENOMIC DNA]</scope>
</reference>
<dbReference type="EMBL" id="LCAN01000045">
    <property type="protein sequence ID" value="KKR91164.1"/>
    <property type="molecule type" value="Genomic_DNA"/>
</dbReference>
<comment type="caution">
    <text evidence="3">The sequence shown here is derived from an EMBL/GenBank/DDBJ whole genome shotgun (WGS) entry which is preliminary data.</text>
</comment>
<evidence type="ECO:0000313" key="3">
    <source>
        <dbReference type="EMBL" id="KKR91164.1"/>
    </source>
</evidence>
<organism evidence="3 4">
    <name type="scientific">Candidatus Roizmanbacteria bacterium GW2011_GWA1_41_13</name>
    <dbReference type="NCBI Taxonomy" id="1618474"/>
    <lineage>
        <taxon>Bacteria</taxon>
        <taxon>Candidatus Roizmaniibacteriota</taxon>
    </lineage>
</organism>
<dbReference type="PROSITE" id="PS50937">
    <property type="entry name" value="HTH_MERR_2"/>
    <property type="match status" value="1"/>
</dbReference>